<proteinExistence type="predicted"/>
<feature type="domain" description="2Fe-2S ferredoxin-type" evidence="6">
    <location>
        <begin position="3"/>
        <end position="79"/>
    </location>
</feature>
<dbReference type="SUPFAM" id="SSF54292">
    <property type="entry name" value="2Fe-2S ferredoxin-like"/>
    <property type="match status" value="1"/>
</dbReference>
<dbReference type="STRING" id="1817883.A3G31_03990"/>
<sequence length="160" mass="17439">MIETIKSKLNGEPVSLNVDGNRMLLWVLRTDLSITGTKYGCGQGHCGSCTVLVNNKPVKSCTTPVNDVRGKEVITIEGLSKDGNLHPLQKSFIEHNAFQCGYCTSGMILTAYSLLLKNLNPSDREIIEAMDGNLCRCGSHTRIIKAIKSAAKEMKGGKKR</sequence>
<dbReference type="GO" id="GO:0046872">
    <property type="term" value="F:metal ion binding"/>
    <property type="evidence" value="ECO:0007669"/>
    <property type="project" value="UniProtKB-KW"/>
</dbReference>
<accession>A0A1F7SKH1</accession>
<dbReference type="SUPFAM" id="SSF47741">
    <property type="entry name" value="CO dehydrogenase ISP C-domain like"/>
    <property type="match status" value="1"/>
</dbReference>
<organism evidence="7 8">
    <name type="scientific">Candidatus Schekmanbacteria bacterium RIFCSPLOWO2_12_FULL_38_15</name>
    <dbReference type="NCBI Taxonomy" id="1817883"/>
    <lineage>
        <taxon>Bacteria</taxon>
        <taxon>Candidatus Schekmaniibacteriota</taxon>
    </lineage>
</organism>
<evidence type="ECO:0000313" key="8">
    <source>
        <dbReference type="Proteomes" id="UP000178082"/>
    </source>
</evidence>
<evidence type="ECO:0000256" key="5">
    <source>
        <dbReference type="ARBA" id="ARBA00023014"/>
    </source>
</evidence>
<dbReference type="InterPro" id="IPR036884">
    <property type="entry name" value="2Fe-2S-bd_dom_sf"/>
</dbReference>
<dbReference type="Pfam" id="PF01799">
    <property type="entry name" value="Fer2_2"/>
    <property type="match status" value="1"/>
</dbReference>
<evidence type="ECO:0000256" key="2">
    <source>
        <dbReference type="ARBA" id="ARBA00022723"/>
    </source>
</evidence>
<dbReference type="PROSITE" id="PS00197">
    <property type="entry name" value="2FE2S_FER_1"/>
    <property type="match status" value="1"/>
</dbReference>
<dbReference type="Proteomes" id="UP000178082">
    <property type="component" value="Unassembled WGS sequence"/>
</dbReference>
<keyword evidence="2" id="KW-0479">Metal-binding</keyword>
<dbReference type="Pfam" id="PF00111">
    <property type="entry name" value="Fer2"/>
    <property type="match status" value="1"/>
</dbReference>
<gene>
    <name evidence="7" type="ORF">A3G31_03990</name>
</gene>
<dbReference type="GO" id="GO:0016491">
    <property type="term" value="F:oxidoreductase activity"/>
    <property type="evidence" value="ECO:0007669"/>
    <property type="project" value="UniProtKB-KW"/>
</dbReference>
<keyword evidence="5" id="KW-0411">Iron-sulfur</keyword>
<name>A0A1F7SKH1_9BACT</name>
<keyword evidence="3" id="KW-0560">Oxidoreductase</keyword>
<dbReference type="InterPro" id="IPR012675">
    <property type="entry name" value="Beta-grasp_dom_sf"/>
</dbReference>
<evidence type="ECO:0000256" key="3">
    <source>
        <dbReference type="ARBA" id="ARBA00023002"/>
    </source>
</evidence>
<dbReference type="InterPro" id="IPR006058">
    <property type="entry name" value="2Fe2S_fd_BS"/>
</dbReference>
<dbReference type="PROSITE" id="PS51085">
    <property type="entry name" value="2FE2S_FER_2"/>
    <property type="match status" value="1"/>
</dbReference>
<protein>
    <submittedName>
        <fullName evidence="7">Ferredoxin</fullName>
    </submittedName>
</protein>
<evidence type="ECO:0000256" key="1">
    <source>
        <dbReference type="ARBA" id="ARBA00022714"/>
    </source>
</evidence>
<keyword evidence="1" id="KW-0001">2Fe-2S</keyword>
<dbReference type="InterPro" id="IPR002888">
    <property type="entry name" value="2Fe-2S-bd"/>
</dbReference>
<dbReference type="Gene3D" id="1.10.150.120">
    <property type="entry name" value="[2Fe-2S]-binding domain"/>
    <property type="match status" value="1"/>
</dbReference>
<dbReference type="CDD" id="cd00207">
    <property type="entry name" value="fer2"/>
    <property type="match status" value="1"/>
</dbReference>
<dbReference type="InterPro" id="IPR036010">
    <property type="entry name" value="2Fe-2S_ferredoxin-like_sf"/>
</dbReference>
<dbReference type="PANTHER" id="PTHR44379">
    <property type="entry name" value="OXIDOREDUCTASE WITH IRON-SULFUR SUBUNIT"/>
    <property type="match status" value="1"/>
</dbReference>
<dbReference type="AlphaFoldDB" id="A0A1F7SKH1"/>
<dbReference type="EMBL" id="MGDI01000015">
    <property type="protein sequence ID" value="OGL54263.1"/>
    <property type="molecule type" value="Genomic_DNA"/>
</dbReference>
<dbReference type="InterPro" id="IPR001041">
    <property type="entry name" value="2Fe-2S_ferredoxin-type"/>
</dbReference>
<evidence type="ECO:0000256" key="4">
    <source>
        <dbReference type="ARBA" id="ARBA00023004"/>
    </source>
</evidence>
<dbReference type="FunFam" id="1.10.150.120:FF:000003">
    <property type="entry name" value="Carbon monoxide dehydrogenase, small subunit"/>
    <property type="match status" value="1"/>
</dbReference>
<dbReference type="InterPro" id="IPR051452">
    <property type="entry name" value="Diverse_Oxidoreductases"/>
</dbReference>
<dbReference type="Gene3D" id="3.10.20.30">
    <property type="match status" value="1"/>
</dbReference>
<evidence type="ECO:0000313" key="7">
    <source>
        <dbReference type="EMBL" id="OGL54263.1"/>
    </source>
</evidence>
<dbReference type="PANTHER" id="PTHR44379:SF2">
    <property type="entry name" value="BLR6218 PROTEIN"/>
    <property type="match status" value="1"/>
</dbReference>
<dbReference type="GO" id="GO:0051537">
    <property type="term" value="F:2 iron, 2 sulfur cluster binding"/>
    <property type="evidence" value="ECO:0007669"/>
    <property type="project" value="UniProtKB-KW"/>
</dbReference>
<reference evidence="7 8" key="1">
    <citation type="journal article" date="2016" name="Nat. Commun.">
        <title>Thousands of microbial genomes shed light on interconnected biogeochemical processes in an aquifer system.</title>
        <authorList>
            <person name="Anantharaman K."/>
            <person name="Brown C.T."/>
            <person name="Hug L.A."/>
            <person name="Sharon I."/>
            <person name="Castelle C.J."/>
            <person name="Probst A.J."/>
            <person name="Thomas B.C."/>
            <person name="Singh A."/>
            <person name="Wilkins M.J."/>
            <person name="Karaoz U."/>
            <person name="Brodie E.L."/>
            <person name="Williams K.H."/>
            <person name="Hubbard S.S."/>
            <person name="Banfield J.F."/>
        </authorList>
    </citation>
    <scope>NUCLEOTIDE SEQUENCE [LARGE SCALE GENOMIC DNA]</scope>
</reference>
<comment type="caution">
    <text evidence="7">The sequence shown here is derived from an EMBL/GenBank/DDBJ whole genome shotgun (WGS) entry which is preliminary data.</text>
</comment>
<keyword evidence="4" id="KW-0408">Iron</keyword>
<evidence type="ECO:0000259" key="6">
    <source>
        <dbReference type="PROSITE" id="PS51085"/>
    </source>
</evidence>